<feature type="compositionally biased region" description="Polar residues" evidence="1">
    <location>
        <begin position="1"/>
        <end position="15"/>
    </location>
</feature>
<feature type="region of interest" description="Disordered" evidence="1">
    <location>
        <begin position="1"/>
        <end position="45"/>
    </location>
</feature>
<keyword evidence="2" id="KW-0472">Membrane</keyword>
<keyword evidence="2" id="KW-1133">Transmembrane helix</keyword>
<proteinExistence type="predicted"/>
<keyword evidence="4" id="KW-1185">Reference proteome</keyword>
<gene>
    <name evidence="3" type="ORF">M407DRAFT_33325</name>
</gene>
<dbReference type="AlphaFoldDB" id="A0A0C3Q388"/>
<evidence type="ECO:0000313" key="3">
    <source>
        <dbReference type="EMBL" id="KIO17024.1"/>
    </source>
</evidence>
<reference evidence="4" key="2">
    <citation type="submission" date="2015-01" db="EMBL/GenBank/DDBJ databases">
        <title>Evolutionary Origins and Diversification of the Mycorrhizal Mutualists.</title>
        <authorList>
            <consortium name="DOE Joint Genome Institute"/>
            <consortium name="Mycorrhizal Genomics Consortium"/>
            <person name="Kohler A."/>
            <person name="Kuo A."/>
            <person name="Nagy L.G."/>
            <person name="Floudas D."/>
            <person name="Copeland A."/>
            <person name="Barry K.W."/>
            <person name="Cichocki N."/>
            <person name="Veneault-Fourrey C."/>
            <person name="LaButti K."/>
            <person name="Lindquist E.A."/>
            <person name="Lipzen A."/>
            <person name="Lundell T."/>
            <person name="Morin E."/>
            <person name="Murat C."/>
            <person name="Riley R."/>
            <person name="Ohm R."/>
            <person name="Sun H."/>
            <person name="Tunlid A."/>
            <person name="Henrissat B."/>
            <person name="Grigoriev I.V."/>
            <person name="Hibbett D.S."/>
            <person name="Martin F."/>
        </authorList>
    </citation>
    <scope>NUCLEOTIDE SEQUENCE [LARGE SCALE GENOMIC DNA]</scope>
    <source>
        <strain evidence="4">MUT 4182</strain>
    </source>
</reference>
<evidence type="ECO:0000313" key="4">
    <source>
        <dbReference type="Proteomes" id="UP000054248"/>
    </source>
</evidence>
<feature type="compositionally biased region" description="Low complexity" evidence="1">
    <location>
        <begin position="33"/>
        <end position="45"/>
    </location>
</feature>
<dbReference type="HOGENOM" id="CLU_028917_0_0_1"/>
<dbReference type="OrthoDB" id="3158487at2759"/>
<evidence type="ECO:0000256" key="1">
    <source>
        <dbReference type="SAM" id="MobiDB-lite"/>
    </source>
</evidence>
<keyword evidence="2" id="KW-0812">Transmembrane</keyword>
<dbReference type="Proteomes" id="UP000054248">
    <property type="component" value="Unassembled WGS sequence"/>
</dbReference>
<accession>A0A0C3Q388</accession>
<feature type="transmembrane region" description="Helical" evidence="2">
    <location>
        <begin position="57"/>
        <end position="77"/>
    </location>
</feature>
<dbReference type="EMBL" id="KN823442">
    <property type="protein sequence ID" value="KIO17024.1"/>
    <property type="molecule type" value="Genomic_DNA"/>
</dbReference>
<organism evidence="3 4">
    <name type="scientific">Tulasnella calospora MUT 4182</name>
    <dbReference type="NCBI Taxonomy" id="1051891"/>
    <lineage>
        <taxon>Eukaryota</taxon>
        <taxon>Fungi</taxon>
        <taxon>Dikarya</taxon>
        <taxon>Basidiomycota</taxon>
        <taxon>Agaricomycotina</taxon>
        <taxon>Agaricomycetes</taxon>
        <taxon>Cantharellales</taxon>
        <taxon>Tulasnellaceae</taxon>
        <taxon>Tulasnella</taxon>
    </lineage>
</organism>
<evidence type="ECO:0000256" key="2">
    <source>
        <dbReference type="SAM" id="Phobius"/>
    </source>
</evidence>
<reference evidence="3 4" key="1">
    <citation type="submission" date="2014-04" db="EMBL/GenBank/DDBJ databases">
        <authorList>
            <consortium name="DOE Joint Genome Institute"/>
            <person name="Kuo A."/>
            <person name="Girlanda M."/>
            <person name="Perotto S."/>
            <person name="Kohler A."/>
            <person name="Nagy L.G."/>
            <person name="Floudas D."/>
            <person name="Copeland A."/>
            <person name="Barry K.W."/>
            <person name="Cichocki N."/>
            <person name="Veneault-Fourrey C."/>
            <person name="LaButti K."/>
            <person name="Lindquist E.A."/>
            <person name="Lipzen A."/>
            <person name="Lundell T."/>
            <person name="Morin E."/>
            <person name="Murat C."/>
            <person name="Sun H."/>
            <person name="Tunlid A."/>
            <person name="Henrissat B."/>
            <person name="Grigoriev I.V."/>
            <person name="Hibbett D.S."/>
            <person name="Martin F."/>
            <person name="Nordberg H.P."/>
            <person name="Cantor M.N."/>
            <person name="Hua S.X."/>
        </authorList>
    </citation>
    <scope>NUCLEOTIDE SEQUENCE [LARGE SCALE GENOMIC DNA]</scope>
    <source>
        <strain evidence="3 4">MUT 4182</strain>
    </source>
</reference>
<sequence>MSRQAQYTSISTVEQDGQFETAPALGTRTSTKPSEGPSYPGPSYSKAKSTRKLISPILKPVCILLFGGLLAIGHHLFNAHADGKLMLVYETPVRTSHELIGPYTSPDSEIDQVYLVADKDTMATFFSLAILRSPLLVTAAALSFLLPIPTVLTPSSLQVTPHTVSNWSPCQVPTGNVMSGGPGSVMYQTGGWGYWAGVTPVAQKLALSTFVGQKIPPLPQSCGLNCTYSVTVPSIAFRCQEAVELPAATSGNQQLREESFWNSTTTEVGPSPNTSFYVYWKSTEEGGTNGTALCTVGTAQYHFTVQTTNGQQFVTYNVTQTGDLVNTKGSNHLAEGITIEEWNFAMQLSSIAAAARSLLLGTVSITHGVSGETPIFDSSITSASFFDPSLNSGTSFIWGDVPRGIEQLSHNISAAILTMDLGVQDSSCFVTKQDIIYQYDRLSLWLPYGVTLLIVSLCMVVGIMVFLRLNPENLTSSFSNTVSITRNSSLDIFTQGDGDVADSKRHSRLFRFKLGELKDGRTGFGMHEDFKLE</sequence>
<feature type="transmembrane region" description="Helical" evidence="2">
    <location>
        <begin position="445"/>
        <end position="467"/>
    </location>
</feature>
<feature type="transmembrane region" description="Helical" evidence="2">
    <location>
        <begin position="125"/>
        <end position="146"/>
    </location>
</feature>
<name>A0A0C3Q388_9AGAM</name>
<protein>
    <submittedName>
        <fullName evidence="3">Uncharacterized protein</fullName>
    </submittedName>
</protein>